<dbReference type="Gene3D" id="3.80.10.10">
    <property type="entry name" value="Ribonuclease Inhibitor"/>
    <property type="match status" value="1"/>
</dbReference>
<sequence>MSKDSSFLLVCRLVKLVLQTTIKFTDILYWYASSLSTLSSNSKTSLKMLNQDKNNNINNSFSLSKSSSNPTIQSKVILQKIIRLALVGRENIKTNFKYWVFVNGGRYNSTNKPFTINKELFNYAFVCKEWCNIISNTFLTEFILRYPSNESTYLDLQTSVGYLSNSRSLYQLNSIKTLYCYEVRKYTRDEASEMFELLSKFSNLERLYIFTGDINLIRNIIKRKPSFKIRLYFNQYAKEVSLFDLDYSVLERVTLVTRDLGYCGDGYDFEPTEQWRVNKIYFDYEGAYDEDGDNNHIAHDELFAIESLKSIDISDFDYVDIKELKLAMNDHLESFRCSSILSMFGYDEDEDLGWTCRCIENSVDNDYEQMISDNNQTDDWIEFCQRLSKNKTLKHLKLSNFCSEHKIDDQSILKLVSDSFVQSLALNTTLSRLEISCDILDESFYTMFSNNRNTTIYKLTLFNLNSQHLQWTTNILKFNNHINSLDIESYIIPHCCIYTDIYLLCDVYNEIELPFCN</sequence>
<comment type="caution">
    <text evidence="2">The sequence shown here is derived from an EMBL/GenBank/DDBJ whole genome shotgun (WGS) entry which is preliminary data.</text>
</comment>
<evidence type="ECO:0000313" key="3">
    <source>
        <dbReference type="Proteomes" id="UP000001396"/>
    </source>
</evidence>
<dbReference type="PANTHER" id="PTHR32423">
    <property type="entry name" value="SAP DOMAIN-CONTAINING PROTEIN-RELATED"/>
    <property type="match status" value="1"/>
</dbReference>
<proteinExistence type="predicted"/>
<dbReference type="InParanoid" id="D3BQL7"/>
<gene>
    <name evidence="2" type="ORF">PPL_10202</name>
</gene>
<evidence type="ECO:0000256" key="1">
    <source>
        <dbReference type="SAM" id="SignalP"/>
    </source>
</evidence>
<dbReference type="RefSeq" id="XP_020428569.1">
    <property type="nucleotide sequence ID" value="XM_020580984.1"/>
</dbReference>
<accession>D3BQL7</accession>
<evidence type="ECO:0008006" key="4">
    <source>
        <dbReference type="Google" id="ProtNLM"/>
    </source>
</evidence>
<dbReference type="InterPro" id="IPR032675">
    <property type="entry name" value="LRR_dom_sf"/>
</dbReference>
<feature type="signal peptide" evidence="1">
    <location>
        <begin position="1"/>
        <end position="19"/>
    </location>
</feature>
<dbReference type="AlphaFoldDB" id="D3BQL7"/>
<organism evidence="2 3">
    <name type="scientific">Heterostelium pallidum (strain ATCC 26659 / Pp 5 / PN500)</name>
    <name type="common">Cellular slime mold</name>
    <name type="synonym">Polysphondylium pallidum</name>
    <dbReference type="NCBI Taxonomy" id="670386"/>
    <lineage>
        <taxon>Eukaryota</taxon>
        <taxon>Amoebozoa</taxon>
        <taxon>Evosea</taxon>
        <taxon>Eumycetozoa</taxon>
        <taxon>Dictyostelia</taxon>
        <taxon>Acytosteliales</taxon>
        <taxon>Acytosteliaceae</taxon>
        <taxon>Heterostelium</taxon>
    </lineage>
</organism>
<dbReference type="FunCoup" id="D3BQL7">
    <property type="interactions" value="6"/>
</dbReference>
<reference evidence="2 3" key="1">
    <citation type="journal article" date="2011" name="Genome Res.">
        <title>Phylogeny-wide analysis of social amoeba genomes highlights ancient origins for complex intercellular communication.</title>
        <authorList>
            <person name="Heidel A.J."/>
            <person name="Lawal H.M."/>
            <person name="Felder M."/>
            <person name="Schilde C."/>
            <person name="Helps N.R."/>
            <person name="Tunggal B."/>
            <person name="Rivero F."/>
            <person name="John U."/>
            <person name="Schleicher M."/>
            <person name="Eichinger L."/>
            <person name="Platzer M."/>
            <person name="Noegel A.A."/>
            <person name="Schaap P."/>
            <person name="Gloeckner G."/>
        </authorList>
    </citation>
    <scope>NUCLEOTIDE SEQUENCE [LARGE SCALE GENOMIC DNA]</scope>
    <source>
        <strain evidence="3">ATCC 26659 / Pp 5 / PN500</strain>
    </source>
</reference>
<dbReference type="EMBL" id="ADBJ01000047">
    <property type="protein sequence ID" value="EFA76437.1"/>
    <property type="molecule type" value="Genomic_DNA"/>
</dbReference>
<dbReference type="Proteomes" id="UP000001396">
    <property type="component" value="Unassembled WGS sequence"/>
</dbReference>
<keyword evidence="3" id="KW-1185">Reference proteome</keyword>
<feature type="chain" id="PRO_5003041469" description="F-box domain-containing protein" evidence="1">
    <location>
        <begin position="20"/>
        <end position="517"/>
    </location>
</feature>
<evidence type="ECO:0000313" key="2">
    <source>
        <dbReference type="EMBL" id="EFA76437.1"/>
    </source>
</evidence>
<protein>
    <recommendedName>
        <fullName evidence="4">F-box domain-containing protein</fullName>
    </recommendedName>
</protein>
<name>D3BQL7_HETP5</name>
<dbReference type="GeneID" id="31365673"/>
<keyword evidence="1" id="KW-0732">Signal</keyword>